<feature type="transmembrane region" description="Helical" evidence="2">
    <location>
        <begin position="168"/>
        <end position="187"/>
    </location>
</feature>
<feature type="transmembrane region" description="Helical" evidence="2">
    <location>
        <begin position="208"/>
        <end position="238"/>
    </location>
</feature>
<keyword evidence="4" id="KW-1185">Reference proteome</keyword>
<protein>
    <submittedName>
        <fullName evidence="3">MFS transporter</fullName>
    </submittedName>
</protein>
<name>A0ABP8CX85_9ACTN</name>
<dbReference type="EMBL" id="BAABAT010000002">
    <property type="protein sequence ID" value="GAA4244496.1"/>
    <property type="molecule type" value="Genomic_DNA"/>
</dbReference>
<evidence type="ECO:0000313" key="4">
    <source>
        <dbReference type="Proteomes" id="UP001500620"/>
    </source>
</evidence>
<feature type="region of interest" description="Disordered" evidence="1">
    <location>
        <begin position="397"/>
        <end position="420"/>
    </location>
</feature>
<evidence type="ECO:0000256" key="2">
    <source>
        <dbReference type="SAM" id="Phobius"/>
    </source>
</evidence>
<gene>
    <name evidence="3" type="ORF">GCM10022255_007770</name>
</gene>
<organism evidence="3 4">
    <name type="scientific">Dactylosporangium darangshiense</name>
    <dbReference type="NCBI Taxonomy" id="579108"/>
    <lineage>
        <taxon>Bacteria</taxon>
        <taxon>Bacillati</taxon>
        <taxon>Actinomycetota</taxon>
        <taxon>Actinomycetes</taxon>
        <taxon>Micromonosporales</taxon>
        <taxon>Micromonosporaceae</taxon>
        <taxon>Dactylosporangium</taxon>
    </lineage>
</organism>
<keyword evidence="2" id="KW-0472">Membrane</keyword>
<proteinExistence type="predicted"/>
<keyword evidence="2" id="KW-0812">Transmembrane</keyword>
<dbReference type="PANTHER" id="PTHR23542:SF1">
    <property type="entry name" value="MAJOR FACILITATOR SUPERFAMILY (MFS) PROFILE DOMAIN-CONTAINING PROTEIN"/>
    <property type="match status" value="1"/>
</dbReference>
<evidence type="ECO:0000313" key="3">
    <source>
        <dbReference type="EMBL" id="GAA4244496.1"/>
    </source>
</evidence>
<reference evidence="4" key="1">
    <citation type="journal article" date="2019" name="Int. J. Syst. Evol. Microbiol.">
        <title>The Global Catalogue of Microorganisms (GCM) 10K type strain sequencing project: providing services to taxonomists for standard genome sequencing and annotation.</title>
        <authorList>
            <consortium name="The Broad Institute Genomics Platform"/>
            <consortium name="The Broad Institute Genome Sequencing Center for Infectious Disease"/>
            <person name="Wu L."/>
            <person name="Ma J."/>
        </authorList>
    </citation>
    <scope>NUCLEOTIDE SEQUENCE [LARGE SCALE GENOMIC DNA]</scope>
    <source>
        <strain evidence="4">JCM 17441</strain>
    </source>
</reference>
<feature type="compositionally biased region" description="Low complexity" evidence="1">
    <location>
        <begin position="407"/>
        <end position="420"/>
    </location>
</feature>
<sequence length="420" mass="41655">MTGYRQVLALPGMASLLGVSLLARTAITADVMALTMYIVLGLHMTYAAAGGVAAALTAGVALGGPLLGRMIDRRGLRTVLLATVVLQVVFWLSVPILPYGILLGAAFAAGLLMVPAQSATRQAITAMTTATQRRAAFALESVQGELSYIVGPAVVILCAAALSPGVVAWGVGAAIALGGAGIALLNPPVRAANEADAGAAGRPPRREWLGAGMIAVLTMALGATTLLSGVDLAIVATLRAAGQVSWAAGVVAVFGVASVAGGLIYGALSRPLPTWLLLGLLGLVTIPAGLAHDWPWLCVAMVGTGLLTAPTLSTVADAVSRLAPASVRGEAIGLQSSALSAGFALGSPLVGVAIDLSVPAGGFAAAGLAGLAAALTGCLLSRRSLARTRPALSDLGDAVASDREPRAAALSPAAARRSAP</sequence>
<evidence type="ECO:0000256" key="1">
    <source>
        <dbReference type="SAM" id="MobiDB-lite"/>
    </source>
</evidence>
<dbReference type="SUPFAM" id="SSF103473">
    <property type="entry name" value="MFS general substrate transporter"/>
    <property type="match status" value="1"/>
</dbReference>
<dbReference type="PANTHER" id="PTHR23542">
    <property type="match status" value="1"/>
</dbReference>
<feature type="transmembrane region" description="Helical" evidence="2">
    <location>
        <begin position="75"/>
        <end position="93"/>
    </location>
</feature>
<dbReference type="RefSeq" id="WP_345121270.1">
    <property type="nucleotide sequence ID" value="NZ_BAABAT010000002.1"/>
</dbReference>
<dbReference type="InterPro" id="IPR036259">
    <property type="entry name" value="MFS_trans_sf"/>
</dbReference>
<feature type="transmembrane region" description="Helical" evidence="2">
    <location>
        <begin position="244"/>
        <end position="265"/>
    </location>
</feature>
<accession>A0ABP8CX85</accession>
<dbReference type="Pfam" id="PF07690">
    <property type="entry name" value="MFS_1"/>
    <property type="match status" value="2"/>
</dbReference>
<feature type="transmembrane region" description="Helical" evidence="2">
    <location>
        <begin position="35"/>
        <end position="63"/>
    </location>
</feature>
<dbReference type="Proteomes" id="UP001500620">
    <property type="component" value="Unassembled WGS sequence"/>
</dbReference>
<comment type="caution">
    <text evidence="3">The sequence shown here is derived from an EMBL/GenBank/DDBJ whole genome shotgun (WGS) entry which is preliminary data.</text>
</comment>
<dbReference type="InterPro" id="IPR011701">
    <property type="entry name" value="MFS"/>
</dbReference>
<keyword evidence="2" id="KW-1133">Transmembrane helix</keyword>
<feature type="transmembrane region" description="Helical" evidence="2">
    <location>
        <begin position="360"/>
        <end position="380"/>
    </location>
</feature>
<dbReference type="Gene3D" id="1.20.1250.20">
    <property type="entry name" value="MFS general substrate transporter like domains"/>
    <property type="match status" value="2"/>
</dbReference>
<feature type="transmembrane region" description="Helical" evidence="2">
    <location>
        <begin position="272"/>
        <end position="288"/>
    </location>
</feature>